<evidence type="ECO:0000256" key="4">
    <source>
        <dbReference type="ARBA" id="ARBA00023136"/>
    </source>
</evidence>
<dbReference type="SUPFAM" id="SSF103481">
    <property type="entry name" value="Multidrug resistance efflux transporter EmrE"/>
    <property type="match status" value="1"/>
</dbReference>
<evidence type="ECO:0000259" key="7">
    <source>
        <dbReference type="Pfam" id="PF00892"/>
    </source>
</evidence>
<dbReference type="InterPro" id="IPR000620">
    <property type="entry name" value="EamA_dom"/>
</dbReference>
<feature type="domain" description="EamA" evidence="7">
    <location>
        <begin position="148"/>
        <end position="276"/>
    </location>
</feature>
<dbReference type="RefSeq" id="WP_206369488.1">
    <property type="nucleotide sequence ID" value="NZ_CAWPTM010000156.1"/>
</dbReference>
<proteinExistence type="predicted"/>
<comment type="caution">
    <text evidence="8">The sequence shown here is derived from an EMBL/GenBank/DDBJ whole genome shotgun (WGS) entry which is preliminary data.</text>
</comment>
<keyword evidence="4 5" id="KW-0472">Membrane</keyword>
<organism evidence="8 9">
    <name type="scientific">Vibrio neptunius</name>
    <dbReference type="NCBI Taxonomy" id="170651"/>
    <lineage>
        <taxon>Bacteria</taxon>
        <taxon>Pseudomonadati</taxon>
        <taxon>Pseudomonadota</taxon>
        <taxon>Gammaproteobacteria</taxon>
        <taxon>Vibrionales</taxon>
        <taxon>Vibrionaceae</taxon>
        <taxon>Vibrio</taxon>
    </lineage>
</organism>
<gene>
    <name evidence="8" type="ORF">JYA62_08050</name>
</gene>
<dbReference type="Proteomes" id="UP000779070">
    <property type="component" value="Unassembled WGS sequence"/>
</dbReference>
<accession>A0ABS3A369</accession>
<dbReference type="PANTHER" id="PTHR32322:SF9">
    <property type="entry name" value="AMINO-ACID METABOLITE EFFLUX PUMP-RELATED"/>
    <property type="match status" value="1"/>
</dbReference>
<feature type="transmembrane region" description="Helical" evidence="5">
    <location>
        <begin position="258"/>
        <end position="277"/>
    </location>
</feature>
<keyword evidence="2 5" id="KW-0812">Transmembrane</keyword>
<name>A0ABS3A369_9VIBR</name>
<evidence type="ECO:0000313" key="8">
    <source>
        <dbReference type="EMBL" id="MBN3577628.1"/>
    </source>
</evidence>
<feature type="transmembrane region" description="Helical" evidence="5">
    <location>
        <begin position="122"/>
        <end position="139"/>
    </location>
</feature>
<evidence type="ECO:0000256" key="2">
    <source>
        <dbReference type="ARBA" id="ARBA00022692"/>
    </source>
</evidence>
<feature type="transmembrane region" description="Helical" evidence="5">
    <location>
        <begin position="201"/>
        <end position="221"/>
    </location>
</feature>
<dbReference type="PANTHER" id="PTHR32322">
    <property type="entry name" value="INNER MEMBRANE TRANSPORTER"/>
    <property type="match status" value="1"/>
</dbReference>
<feature type="chain" id="PRO_5046463981" evidence="6">
    <location>
        <begin position="27"/>
        <end position="281"/>
    </location>
</feature>
<feature type="transmembrane region" description="Helical" evidence="5">
    <location>
        <begin position="36"/>
        <end position="54"/>
    </location>
</feature>
<feature type="transmembrane region" description="Helical" evidence="5">
    <location>
        <begin position="66"/>
        <end position="85"/>
    </location>
</feature>
<keyword evidence="6" id="KW-0732">Signal</keyword>
<evidence type="ECO:0000256" key="1">
    <source>
        <dbReference type="ARBA" id="ARBA00004141"/>
    </source>
</evidence>
<feature type="transmembrane region" description="Helical" evidence="5">
    <location>
        <begin position="145"/>
        <end position="164"/>
    </location>
</feature>
<dbReference type="Pfam" id="PF00892">
    <property type="entry name" value="EamA"/>
    <property type="match status" value="1"/>
</dbReference>
<sequence length="281" mass="29827">MHKSILLIAALTAFAANSFFCRFALANDAIDPGSFTWLRLMSGAATLWLISAFRGQMSYDFIRDKASWWAGGALFGYAVSFSFAYTELTTGTGALILFGTVQMALIAFHLMSGHRLKIGESIGIGLSLTGFIVLMLPSAKTPDLGSAALMLVSGICWAAFTLLGRNTPNAAQSITHGFLVASLMALMFSPALLSLESITAQGAMWALLSGVFASGLGYIVWYQVLKQLSMLQASVSQLAVPVIAFIAGSLLLGEMLTLNAVMSSLLILGGIALIFTVRFRG</sequence>
<evidence type="ECO:0000256" key="6">
    <source>
        <dbReference type="SAM" id="SignalP"/>
    </source>
</evidence>
<feature type="transmembrane region" description="Helical" evidence="5">
    <location>
        <begin position="176"/>
        <end position="195"/>
    </location>
</feature>
<keyword evidence="3 5" id="KW-1133">Transmembrane helix</keyword>
<evidence type="ECO:0000256" key="5">
    <source>
        <dbReference type="SAM" id="Phobius"/>
    </source>
</evidence>
<feature type="transmembrane region" description="Helical" evidence="5">
    <location>
        <begin position="91"/>
        <end position="110"/>
    </location>
</feature>
<evidence type="ECO:0000256" key="3">
    <source>
        <dbReference type="ARBA" id="ARBA00022989"/>
    </source>
</evidence>
<dbReference type="EMBL" id="JAFHLB010000008">
    <property type="protein sequence ID" value="MBN3577628.1"/>
    <property type="molecule type" value="Genomic_DNA"/>
</dbReference>
<feature type="signal peptide" evidence="6">
    <location>
        <begin position="1"/>
        <end position="26"/>
    </location>
</feature>
<dbReference type="InterPro" id="IPR050638">
    <property type="entry name" value="AA-Vitamin_Transporters"/>
</dbReference>
<keyword evidence="9" id="KW-1185">Reference proteome</keyword>
<feature type="transmembrane region" description="Helical" evidence="5">
    <location>
        <begin position="233"/>
        <end position="252"/>
    </location>
</feature>
<comment type="subcellular location">
    <subcellularLocation>
        <location evidence="1">Membrane</location>
        <topology evidence="1">Multi-pass membrane protein</topology>
    </subcellularLocation>
</comment>
<evidence type="ECO:0000313" key="9">
    <source>
        <dbReference type="Proteomes" id="UP000779070"/>
    </source>
</evidence>
<reference evidence="8 9" key="1">
    <citation type="submission" date="2021-02" db="EMBL/GenBank/DDBJ databases">
        <title>Draft Genome Sequences of 5 Vibrio neptunius Strains Isolated From of Bivalve Hatcheries.</title>
        <authorList>
            <person name="Galvis F."/>
            <person name="Barja J.L."/>
            <person name="Lemos M.L."/>
            <person name="Balado M."/>
        </authorList>
    </citation>
    <scope>NUCLEOTIDE SEQUENCE [LARGE SCALE GENOMIC DNA]</scope>
    <source>
        <strain evidence="8 9">PP-145.98</strain>
    </source>
</reference>
<dbReference type="InterPro" id="IPR037185">
    <property type="entry name" value="EmrE-like"/>
</dbReference>
<protein>
    <submittedName>
        <fullName evidence="8">DMT family transporter</fullName>
    </submittedName>
</protein>